<protein>
    <submittedName>
        <fullName evidence="2">Uncharacterized protein</fullName>
    </submittedName>
</protein>
<dbReference type="Proteomes" id="UP000031327">
    <property type="component" value="Unassembled WGS sequence"/>
</dbReference>
<reference evidence="2 3" key="1">
    <citation type="submission" date="2014-12" db="EMBL/GenBank/DDBJ databases">
        <title>Draft Genome Sequence of Pseudoalteromonas luteoviolacea HI1.</title>
        <authorList>
            <person name="Asahina A.Y."/>
            <person name="Hadfield M.G."/>
        </authorList>
    </citation>
    <scope>NUCLEOTIDE SEQUENCE [LARGE SCALE GENOMIC DNA]</scope>
    <source>
        <strain evidence="2 3">HI1</strain>
    </source>
</reference>
<feature type="compositionally biased region" description="Low complexity" evidence="1">
    <location>
        <begin position="61"/>
        <end position="89"/>
    </location>
</feature>
<sequence>MLNLKKRKLKALSQDAAVIPSKMTNHIGGADGAYVNVGGDHIGTVTPHGTIIQTGPTDPDGPYTGTITNPGTITGPITGPGTIGTSKYF</sequence>
<name>A0A0C1QBY5_9GAMM</name>
<dbReference type="AlphaFoldDB" id="A0A0C1QBY5"/>
<gene>
    <name evidence="2" type="ORF">JF50_05120</name>
</gene>
<evidence type="ECO:0000256" key="1">
    <source>
        <dbReference type="SAM" id="MobiDB-lite"/>
    </source>
</evidence>
<feature type="region of interest" description="Disordered" evidence="1">
    <location>
        <begin position="49"/>
        <end position="89"/>
    </location>
</feature>
<dbReference type="EMBL" id="JWIC01000004">
    <property type="protein sequence ID" value="KID58111.1"/>
    <property type="molecule type" value="Genomic_DNA"/>
</dbReference>
<comment type="caution">
    <text evidence="2">The sequence shown here is derived from an EMBL/GenBank/DDBJ whole genome shotgun (WGS) entry which is preliminary data.</text>
</comment>
<proteinExistence type="predicted"/>
<organism evidence="2 3">
    <name type="scientific">Pseudoalteromonas luteoviolacea</name>
    <dbReference type="NCBI Taxonomy" id="43657"/>
    <lineage>
        <taxon>Bacteria</taxon>
        <taxon>Pseudomonadati</taxon>
        <taxon>Pseudomonadota</taxon>
        <taxon>Gammaproteobacteria</taxon>
        <taxon>Alteromonadales</taxon>
        <taxon>Pseudoalteromonadaceae</taxon>
        <taxon>Pseudoalteromonas</taxon>
    </lineage>
</organism>
<evidence type="ECO:0000313" key="2">
    <source>
        <dbReference type="EMBL" id="KID58111.1"/>
    </source>
</evidence>
<evidence type="ECO:0000313" key="3">
    <source>
        <dbReference type="Proteomes" id="UP000031327"/>
    </source>
</evidence>
<accession>A0A0C1QBY5</accession>
<dbReference type="RefSeq" id="WP_039608406.1">
    <property type="nucleotide sequence ID" value="NZ_JWIC01000004.1"/>
</dbReference>
<dbReference type="OrthoDB" id="6315806at2"/>